<feature type="transmembrane region" description="Helical" evidence="1">
    <location>
        <begin position="462"/>
        <end position="484"/>
    </location>
</feature>
<dbReference type="Gene3D" id="3.30.2090.10">
    <property type="entry name" value="Multidrug efflux transporter AcrB TolC docking domain, DN and DC subdomains"/>
    <property type="match status" value="2"/>
</dbReference>
<evidence type="ECO:0008006" key="4">
    <source>
        <dbReference type="Google" id="ProtNLM"/>
    </source>
</evidence>
<dbReference type="SUPFAM" id="SSF82693">
    <property type="entry name" value="Multidrug efflux transporter AcrB pore domain, PN1, PN2, PC1 and PC2 subdomains"/>
    <property type="match status" value="3"/>
</dbReference>
<dbReference type="SUPFAM" id="SSF82866">
    <property type="entry name" value="Multidrug efflux transporter AcrB transmembrane domain"/>
    <property type="match status" value="2"/>
</dbReference>
<dbReference type="Proteomes" id="UP000177701">
    <property type="component" value="Unassembled WGS sequence"/>
</dbReference>
<feature type="transmembrane region" description="Helical" evidence="1">
    <location>
        <begin position="536"/>
        <end position="556"/>
    </location>
</feature>
<keyword evidence="1" id="KW-1133">Transmembrane helix</keyword>
<evidence type="ECO:0000256" key="1">
    <source>
        <dbReference type="SAM" id="Phobius"/>
    </source>
</evidence>
<dbReference type="EMBL" id="MEYH01000096">
    <property type="protein sequence ID" value="OGD13948.1"/>
    <property type="molecule type" value="Genomic_DNA"/>
</dbReference>
<organism evidence="2 3">
    <name type="scientific">Candidatus Sediminicultor quintus</name>
    <dbReference type="NCBI Taxonomy" id="1797291"/>
    <lineage>
        <taxon>Bacteria</taxon>
        <taxon>Pseudomonadati</taxon>
        <taxon>Atribacterota</taxon>
        <taxon>Candidatus Phoenicimicrobiia</taxon>
        <taxon>Candidatus Pheonicimicrobiales</taxon>
        <taxon>Candidatus Phoenicimicrobiaceae</taxon>
        <taxon>Candidatus Sediminicultor</taxon>
    </lineage>
</organism>
<feature type="transmembrane region" description="Helical" evidence="1">
    <location>
        <begin position="12"/>
        <end position="29"/>
    </location>
</feature>
<dbReference type="SUPFAM" id="SSF82714">
    <property type="entry name" value="Multidrug efflux transporter AcrB TolC docking domain, DN and DC subdomains"/>
    <property type="match status" value="2"/>
</dbReference>
<dbReference type="PANTHER" id="PTHR32063:SF0">
    <property type="entry name" value="SWARMING MOTILITY PROTEIN SWRC"/>
    <property type="match status" value="1"/>
</dbReference>
<feature type="transmembrane region" description="Helical" evidence="1">
    <location>
        <begin position="862"/>
        <end position="880"/>
    </location>
</feature>
<dbReference type="Pfam" id="PF00873">
    <property type="entry name" value="ACR_tran"/>
    <property type="match status" value="1"/>
</dbReference>
<sequence>MNLPNFSVSRPVTILMLFIGLILIGFISYQNLGLDLLPDLSFPMSAIIVSYSGVAPQEIENMITIPLEEAVGTIQGVKKISSYSREGSSVVLMEFNWGTDMDVTALNIREKIDQVKGFLPGDASDPMVIKFDPSLMPILVLGMSSEEKDLQKLQEYAEDIIKPRLERMEEVASVSINGGLDREILVSIDNGKLRSNQLSFSQVTAALAGENVNLPAGTLKEGTINFLIRTLGRFKSIQDIERILISNIRGNKIYLGDIAKVEDTFKERNSITYVNGKPGIMVSLQKESGKNTVTVAKRVFKELEIIQKLLPGDISITPVFDSSDFIKKTISQVGWVALYGAIIAVFVLFFFLGNLSSTLIIGFAIPISLIFTFTLLYFSNLTLNMMTLGGLALGIGMMVDNSIVVLENIFRYRELGTDIKESACLGASEVGTAISASTFTTIAVFLPILYVQGIASELFKPMGYTITFSLLTSLLVALTLVPMLSSKILRFKVKDNKPSVSKGNLVQNSLSQGGRIFIFVREEYSRLLTWSLRHRGMVFILAVIIFVGSIMLIPFVGTEFIPSSDQGQFNINITLPTGTNLETTRKVVSEVEKNVLEIPEIKSILTTAGEGSGGMGFSTEGGNSGTIMVNLVEQNKRDRSMAQIINQLRQKIGTYPDAQIKFSEQSMSFTSGSGLEVKISGDSLDELENIANRILISIAEVEGVYDLESSVEDVRPELHVNIDREKANLYGLNTAQIASTVHDALLGRVASIYQEKGKQIDIRIRLQEEDRNSIKEVENLLISSSVGLQIPLKEIAEVTVGSGPKGIDRENQQRIVNVSGNISDRFLGKVIQDAQQKLEKLVLPEDYRYEFVGQNKEMQESFLQLALALVLSIILVYMIIAAQFESLLMPLAVMFSVPFSLIGVILGLLLADKSLNVLSYIGIIMLVGIVVNNSIVLIDYINILRQKGIERNEAIILGGKTRLRPILMTMLTTVLALVPMALGTGEGAELRAPMAITIIGGLTSSTFLSLIIVPIFYTFLDDLSQKITKKRGTINKV</sequence>
<keyword evidence="1" id="KW-0472">Membrane</keyword>
<proteinExistence type="predicted"/>
<feature type="transmembrane region" description="Helical" evidence="1">
    <location>
        <begin position="963"/>
        <end position="982"/>
    </location>
</feature>
<reference evidence="2 3" key="1">
    <citation type="journal article" date="2016" name="Nat. Commun.">
        <title>Thousands of microbial genomes shed light on interconnected biogeochemical processes in an aquifer system.</title>
        <authorList>
            <person name="Anantharaman K."/>
            <person name="Brown C.T."/>
            <person name="Hug L.A."/>
            <person name="Sharon I."/>
            <person name="Castelle C.J."/>
            <person name="Probst A.J."/>
            <person name="Thomas B.C."/>
            <person name="Singh A."/>
            <person name="Wilkins M.J."/>
            <person name="Karaoz U."/>
            <person name="Brodie E.L."/>
            <person name="Williams K.H."/>
            <person name="Hubbard S.S."/>
            <person name="Banfield J.F."/>
        </authorList>
    </citation>
    <scope>NUCLEOTIDE SEQUENCE [LARGE SCALE GENOMIC DNA]</scope>
</reference>
<feature type="transmembrane region" description="Helical" evidence="1">
    <location>
        <begin position="887"/>
        <end position="911"/>
    </location>
</feature>
<dbReference type="Gene3D" id="3.30.70.1430">
    <property type="entry name" value="Multidrug efflux transporter AcrB pore domain"/>
    <property type="match status" value="2"/>
</dbReference>
<dbReference type="GO" id="GO:0042910">
    <property type="term" value="F:xenobiotic transmembrane transporter activity"/>
    <property type="evidence" value="ECO:0007669"/>
    <property type="project" value="TreeGrafter"/>
</dbReference>
<comment type="caution">
    <text evidence="2">The sequence shown here is derived from an EMBL/GenBank/DDBJ whole genome shotgun (WGS) entry which is preliminary data.</text>
</comment>
<dbReference type="Gene3D" id="3.30.70.1320">
    <property type="entry name" value="Multidrug efflux transporter AcrB pore domain like"/>
    <property type="match status" value="1"/>
</dbReference>
<dbReference type="AlphaFoldDB" id="A0A1F5A6K3"/>
<gene>
    <name evidence="2" type="ORF">A2V47_07900</name>
</gene>
<feature type="transmembrane region" description="Helical" evidence="1">
    <location>
        <begin position="390"/>
        <end position="410"/>
    </location>
</feature>
<feature type="transmembrane region" description="Helical" evidence="1">
    <location>
        <begin position="333"/>
        <end position="352"/>
    </location>
</feature>
<protein>
    <recommendedName>
        <fullName evidence="4">Multidrug ABC transporter</fullName>
    </recommendedName>
</protein>
<feature type="transmembrane region" description="Helical" evidence="1">
    <location>
        <begin position="917"/>
        <end position="942"/>
    </location>
</feature>
<name>A0A1F5A6K3_9BACT</name>
<dbReference type="Gene3D" id="1.20.1640.10">
    <property type="entry name" value="Multidrug efflux transporter AcrB transmembrane domain"/>
    <property type="match status" value="2"/>
</dbReference>
<accession>A0A1F5A6K3</accession>
<dbReference type="STRING" id="1797291.A2V47_07900"/>
<dbReference type="InterPro" id="IPR001036">
    <property type="entry name" value="Acrflvin-R"/>
</dbReference>
<feature type="transmembrane region" description="Helical" evidence="1">
    <location>
        <begin position="994"/>
        <end position="1020"/>
    </location>
</feature>
<dbReference type="GO" id="GO:0005886">
    <property type="term" value="C:plasma membrane"/>
    <property type="evidence" value="ECO:0007669"/>
    <property type="project" value="TreeGrafter"/>
</dbReference>
<feature type="transmembrane region" description="Helical" evidence="1">
    <location>
        <begin position="359"/>
        <end position="378"/>
    </location>
</feature>
<dbReference type="PRINTS" id="PR00702">
    <property type="entry name" value="ACRIFLAVINRP"/>
</dbReference>
<evidence type="ECO:0000313" key="2">
    <source>
        <dbReference type="EMBL" id="OGD13948.1"/>
    </source>
</evidence>
<dbReference type="Gene3D" id="3.30.70.1440">
    <property type="entry name" value="Multidrug efflux transporter AcrB pore domain"/>
    <property type="match status" value="1"/>
</dbReference>
<keyword evidence="1" id="KW-0812">Transmembrane</keyword>
<dbReference type="PANTHER" id="PTHR32063">
    <property type="match status" value="1"/>
</dbReference>
<dbReference type="InterPro" id="IPR027463">
    <property type="entry name" value="AcrB_DN_DC_subdom"/>
</dbReference>
<evidence type="ECO:0000313" key="3">
    <source>
        <dbReference type="Proteomes" id="UP000177701"/>
    </source>
</evidence>
<feature type="transmembrane region" description="Helical" evidence="1">
    <location>
        <begin position="430"/>
        <end position="450"/>
    </location>
</feature>